<feature type="transmembrane region" description="Helical" evidence="20">
    <location>
        <begin position="185"/>
        <end position="206"/>
    </location>
</feature>
<evidence type="ECO:0000256" key="20">
    <source>
        <dbReference type="SAM" id="Phobius"/>
    </source>
</evidence>
<keyword evidence="11 20" id="KW-0812">Transmembrane</keyword>
<accession>A0A2M8RFK3</accession>
<evidence type="ECO:0000256" key="10">
    <source>
        <dbReference type="ARBA" id="ARBA00022679"/>
    </source>
</evidence>
<dbReference type="Proteomes" id="UP000231194">
    <property type="component" value="Unassembled WGS sequence"/>
</dbReference>
<name>A0A2M8RFK3_9BRAD</name>
<keyword evidence="16 19" id="KW-0464">Manganese</keyword>
<comment type="similarity">
    <text evidence="4 19">Belongs to the CDP-alcohol phosphatidyltransferase class-I family.</text>
</comment>
<reference evidence="21 22" key="1">
    <citation type="submission" date="2017-11" db="EMBL/GenBank/DDBJ databases">
        <title>Bradyrhizobium forestalis sp. nov., an efficient nitrogen-fixing bacterium isolated from nodules of forest legume species in the Amazon.</title>
        <authorList>
            <person name="Costa E.M."/>
            <person name="Guimaraes A."/>
            <person name="Carvalho T.S."/>
            <person name="Rodrigues T.L."/>
            <person name="Ribeiro P.R.A."/>
            <person name="Lebbe L."/>
            <person name="Willems A."/>
            <person name="Moreira F.M.S."/>
        </authorList>
    </citation>
    <scope>NUCLEOTIDE SEQUENCE [LARGE SCALE GENOMIC DNA]</scope>
    <source>
        <strain evidence="21 22">INPA54B</strain>
    </source>
</reference>
<dbReference type="AlphaFoldDB" id="A0A2M8RFK3"/>
<evidence type="ECO:0000256" key="6">
    <source>
        <dbReference type="ARBA" id="ARBA00015623"/>
    </source>
</evidence>
<evidence type="ECO:0000256" key="13">
    <source>
        <dbReference type="ARBA" id="ARBA00023098"/>
    </source>
</evidence>
<evidence type="ECO:0000256" key="19">
    <source>
        <dbReference type="PIRNR" id="PIRNR000851"/>
    </source>
</evidence>
<evidence type="ECO:0000256" key="18">
    <source>
        <dbReference type="ARBA" id="ARBA00033321"/>
    </source>
</evidence>
<dbReference type="InterPro" id="IPR043130">
    <property type="entry name" value="CDP-OH_PTrfase_TM_dom"/>
</dbReference>
<evidence type="ECO:0000256" key="8">
    <source>
        <dbReference type="ARBA" id="ARBA00022516"/>
    </source>
</evidence>
<evidence type="ECO:0000256" key="11">
    <source>
        <dbReference type="ARBA" id="ARBA00022692"/>
    </source>
</evidence>
<protein>
    <recommendedName>
        <fullName evidence="6 19">Phosphatidylcholine synthase</fullName>
        <shortName evidence="19">PC synthase</shortName>
        <shortName evidence="19">PCS</shortName>
        <ecNumber evidence="5 19">2.7.8.24</ecNumber>
    </recommendedName>
    <alternativeName>
        <fullName evidence="18 19">CDP-diglyceride-choline O-phosphatidyltransferase</fullName>
    </alternativeName>
</protein>
<evidence type="ECO:0000256" key="17">
    <source>
        <dbReference type="ARBA" id="ARBA00023264"/>
    </source>
</evidence>
<keyword evidence="13 19" id="KW-0443">Lipid metabolism</keyword>
<dbReference type="OrthoDB" id="350520at2"/>
<evidence type="ECO:0000256" key="2">
    <source>
        <dbReference type="ARBA" id="ARBA00001936"/>
    </source>
</evidence>
<gene>
    <name evidence="21" type="ORF">CVM73_03315</name>
</gene>
<keyword evidence="15 19" id="KW-0594">Phospholipid biosynthesis</keyword>
<evidence type="ECO:0000313" key="21">
    <source>
        <dbReference type="EMBL" id="PJG56594.1"/>
    </source>
</evidence>
<comment type="catalytic activity">
    <reaction evidence="1 19">
        <text>a CDP-1,2-diacyl-sn-glycerol + choline = a 1,2-diacyl-sn-glycero-3-phosphocholine + CMP + H(+)</text>
        <dbReference type="Rhea" id="RHEA:14597"/>
        <dbReference type="ChEBI" id="CHEBI:15354"/>
        <dbReference type="ChEBI" id="CHEBI:15378"/>
        <dbReference type="ChEBI" id="CHEBI:57643"/>
        <dbReference type="ChEBI" id="CHEBI:58332"/>
        <dbReference type="ChEBI" id="CHEBI:60377"/>
        <dbReference type="EC" id="2.7.8.24"/>
    </reaction>
</comment>
<evidence type="ECO:0000256" key="16">
    <source>
        <dbReference type="ARBA" id="ARBA00023211"/>
    </source>
</evidence>
<organism evidence="21 22">
    <name type="scientific">Bradyrhizobium forestalis</name>
    <dbReference type="NCBI Taxonomy" id="1419263"/>
    <lineage>
        <taxon>Bacteria</taxon>
        <taxon>Pseudomonadati</taxon>
        <taxon>Pseudomonadota</taxon>
        <taxon>Alphaproteobacteria</taxon>
        <taxon>Hyphomicrobiales</taxon>
        <taxon>Nitrobacteraceae</taxon>
        <taxon>Bradyrhizobium</taxon>
    </lineage>
</organism>
<evidence type="ECO:0000256" key="7">
    <source>
        <dbReference type="ARBA" id="ARBA00022475"/>
    </source>
</evidence>
<feature type="transmembrane region" description="Helical" evidence="20">
    <location>
        <begin position="238"/>
        <end position="260"/>
    </location>
</feature>
<comment type="function">
    <text evidence="19">Condenses choline with CDP-diglyceride to produce phosphatidylcholine and CMP.</text>
</comment>
<dbReference type="GO" id="GO:0050520">
    <property type="term" value="F:phosphatidylcholine synthase activity"/>
    <property type="evidence" value="ECO:0007669"/>
    <property type="project" value="UniProtKB-EC"/>
</dbReference>
<comment type="subcellular location">
    <subcellularLocation>
        <location evidence="3 19">Cell inner membrane</location>
        <topology evidence="3 19">Multi-pass membrane protein</topology>
    </subcellularLocation>
</comment>
<keyword evidence="22" id="KW-1185">Reference proteome</keyword>
<feature type="transmembrane region" description="Helical" evidence="20">
    <location>
        <begin position="213"/>
        <end position="232"/>
    </location>
</feature>
<dbReference type="EMBL" id="PGVG01000002">
    <property type="protein sequence ID" value="PJG56594.1"/>
    <property type="molecule type" value="Genomic_DNA"/>
</dbReference>
<comment type="cofactor">
    <cofactor evidence="2 19">
        <name>Mn(2+)</name>
        <dbReference type="ChEBI" id="CHEBI:29035"/>
    </cofactor>
</comment>
<dbReference type="FunFam" id="1.20.120.1760:FF:000009">
    <property type="entry name" value="Phosphatidylcholine synthase"/>
    <property type="match status" value="1"/>
</dbReference>
<keyword evidence="14 19" id="KW-0472">Membrane</keyword>
<evidence type="ECO:0000256" key="3">
    <source>
        <dbReference type="ARBA" id="ARBA00004429"/>
    </source>
</evidence>
<evidence type="ECO:0000256" key="12">
    <source>
        <dbReference type="ARBA" id="ARBA00022989"/>
    </source>
</evidence>
<dbReference type="GO" id="GO:0008654">
    <property type="term" value="P:phospholipid biosynthetic process"/>
    <property type="evidence" value="ECO:0007669"/>
    <property type="project" value="UniProtKB-KW"/>
</dbReference>
<keyword evidence="17 19" id="KW-1208">Phospholipid metabolism</keyword>
<keyword evidence="7 19" id="KW-1003">Cell membrane</keyword>
<dbReference type="EC" id="2.7.8.24" evidence="5 19"/>
<feature type="transmembrane region" description="Helical" evidence="20">
    <location>
        <begin position="42"/>
        <end position="63"/>
    </location>
</feature>
<evidence type="ECO:0000256" key="15">
    <source>
        <dbReference type="ARBA" id="ARBA00023209"/>
    </source>
</evidence>
<feature type="transmembrane region" description="Helical" evidence="20">
    <location>
        <begin position="132"/>
        <end position="151"/>
    </location>
</feature>
<evidence type="ECO:0000256" key="9">
    <source>
        <dbReference type="ARBA" id="ARBA00022519"/>
    </source>
</evidence>
<feature type="transmembrane region" description="Helical" evidence="20">
    <location>
        <begin position="163"/>
        <end position="179"/>
    </location>
</feature>
<proteinExistence type="inferred from homology"/>
<evidence type="ECO:0000256" key="1">
    <source>
        <dbReference type="ARBA" id="ARBA00000958"/>
    </source>
</evidence>
<evidence type="ECO:0000256" key="14">
    <source>
        <dbReference type="ARBA" id="ARBA00023136"/>
    </source>
</evidence>
<dbReference type="Gene3D" id="1.20.120.1760">
    <property type="match status" value="1"/>
</dbReference>
<keyword evidence="12 20" id="KW-1133">Transmembrane helix</keyword>
<dbReference type="NCBIfam" id="NF045888">
    <property type="entry name" value="PhCholSynBrdy"/>
    <property type="match status" value="1"/>
</dbReference>
<evidence type="ECO:0000256" key="5">
    <source>
        <dbReference type="ARBA" id="ARBA00013195"/>
    </source>
</evidence>
<keyword evidence="8 19" id="KW-0444">Lipid biosynthesis</keyword>
<keyword evidence="10 19" id="KW-0808">Transferase</keyword>
<dbReference type="PIRSF" id="PIRSF000851">
    <property type="entry name" value="PcS"/>
    <property type="match status" value="1"/>
</dbReference>
<evidence type="ECO:0000313" key="22">
    <source>
        <dbReference type="Proteomes" id="UP000231194"/>
    </source>
</evidence>
<evidence type="ECO:0000256" key="4">
    <source>
        <dbReference type="ARBA" id="ARBA00010441"/>
    </source>
</evidence>
<comment type="caution">
    <text evidence="21">The sequence shown here is derived from an EMBL/GenBank/DDBJ whole genome shotgun (WGS) entry which is preliminary data.</text>
</comment>
<dbReference type="InterPro" id="IPR026027">
    <property type="entry name" value="PcS"/>
</dbReference>
<keyword evidence="9 19" id="KW-0997">Cell inner membrane</keyword>
<sequence length="271" mass="29960">MILWRIVRSCAAMADVQTGRILIAEAMDTQQDSLKPRPAIRAAAFSVHIFTAFGAAIALLAMLEAVREHWAAMFQWLGVALIIDAIDGPIARRLDVKNVQPNWSGDVLDLVVDFVTYVFVPAYAIVASGMLLPVAAPLLGIAIIVTSALYFADLRMKADDNHFRGFPALWNAAAFYLFLLHWPPLWSTLLVAALVVLTFVPFHVLHPIRVVRLRWLTMSLIAIWAVLGLYTLEMDFRVGTGVTVVLCAIALWISFSDALIRLARSLARPLA</sequence>
<dbReference type="GO" id="GO:0005886">
    <property type="term" value="C:plasma membrane"/>
    <property type="evidence" value="ECO:0007669"/>
    <property type="project" value="UniProtKB-SubCell"/>
</dbReference>